<proteinExistence type="predicted"/>
<dbReference type="Proteomes" id="UP000585050">
    <property type="component" value="Unassembled WGS sequence"/>
</dbReference>
<dbReference type="CDD" id="cd15482">
    <property type="entry name" value="Sialidase_non-viral"/>
    <property type="match status" value="1"/>
</dbReference>
<keyword evidence="2" id="KW-1133">Transmembrane helix</keyword>
<sequence length="1157" mass="130746">MNRLYYLLYIIFISIFISAIAYNLFYIPSSEDTEFIYTDFSTNDQNSLALENHYHTQIKADRPNKIQKILQKLKTKTGDSSPEYSIGYITEAINNSTVDSSQRFYQFTERGPSNVSGSIRSIAFCPLDSINKVWVAGAYGGDIWRTTNNGKNWKSVTENLPNAIIGDIQYNTKDSSFFAITGETFGKLNIKNGIGLLKSIDSGETWNILPSTINDIRFQCINSMVIDAKDGNKILIGTAYQDTNKKFHSLILKTTDGGLNWEEVYHSNQLIQQLTLDHKNSNIIYATIKNSGIIKSINSGETWGKIDSNLPKTGRSVLIVSPFDSNVVITSFSGKKEKDGVLYLSNDGGYHWKKLQTNIETGLLGGQGWYNNTLLYHPEKETTFYVAGINIWEVNIKDFKNATADIDIVSDAYGEHHGPNQYISENGKIVKNGLHPDHHQLKMIKKGNIYRMISANDGGIYISDDINNLNKWHYRSGTINSTHFFGIDISPDKKHIIGGSIENGSWISVSQSDSLESFRNVLGGDGFDVLWHTSNRQKILVSIYNNNIYRSVDGGYNFKKSSLDIFKEDGRSPFITKMINDKANPDMVYALGENGIWISKNFGSTWKLSEIKNAWEFSDYMDLDVSIVDPNIIWAGSGHTEKNKIQVSTDKGKTFTPTSLPTNLNLGQISGIVTDPIEKETAYALFSFGKTAKILKSQDLGKNWEDLTGFVNSDSSTNGFPDVGVNDLLVFPFNNHLIWAATEIGIFESTNAGKSWHKLNSNIPTIGIWKLKYQKGEVLVSTQGRGIWSLSLNEGPQPQIITQHTLPDGQFIEFGITQSIDSIALIDQEGTILSDSIIALPKGDYQHQTEYRNQIKSDQTQLVVYKDGLSYRSNLKPIQTIHYDSTITSIKVDFNKAEELFSGDALVLKDNVVGFYGTNLHSDHYYRNNTTSFTYFKHPIKVAKENSKISYKDVALLSKDDDSVVLEGSNDGVHWVELNKPYNGTFNPDWRYFIEQKEAKGAQTLSVKHEINLLNFFKPDDEIIIRFKFNSDNKKPNWGWAVTSLEIQVDDQKDLPDVDFKDIFQVQSHIYPTEITNNKLYIEVLANNPKPMKLKVINLIGNTILERDNIQLRKGWNKFPLVLPQLNPGIYILNLEIDNKISTHRFVYKLEEPIARR</sequence>
<dbReference type="InterPro" id="IPR015943">
    <property type="entry name" value="WD40/YVTN_repeat-like_dom_sf"/>
</dbReference>
<dbReference type="Pfam" id="PF15902">
    <property type="entry name" value="Sortilin-Vps10"/>
    <property type="match status" value="1"/>
</dbReference>
<dbReference type="PANTHER" id="PTHR43739">
    <property type="entry name" value="XYLOGLUCANASE (EUROFUNG)"/>
    <property type="match status" value="1"/>
</dbReference>
<dbReference type="EMBL" id="JABAIL010000004">
    <property type="protein sequence ID" value="NLR92544.1"/>
    <property type="molecule type" value="Genomic_DNA"/>
</dbReference>
<feature type="transmembrane region" description="Helical" evidence="2">
    <location>
        <begin position="7"/>
        <end position="27"/>
    </location>
</feature>
<dbReference type="AlphaFoldDB" id="A0A7X8SLQ5"/>
<dbReference type="RefSeq" id="WP_168883252.1">
    <property type="nucleotide sequence ID" value="NZ_JABAIL010000004.1"/>
</dbReference>
<keyword evidence="1" id="KW-0677">Repeat</keyword>
<keyword evidence="5" id="KW-1185">Reference proteome</keyword>
<comment type="caution">
    <text evidence="4">The sequence shown here is derived from an EMBL/GenBank/DDBJ whole genome shotgun (WGS) entry which is preliminary data.</text>
</comment>
<evidence type="ECO:0000313" key="5">
    <source>
        <dbReference type="Proteomes" id="UP000585050"/>
    </source>
</evidence>
<name>A0A7X8SLQ5_9BACT</name>
<evidence type="ECO:0000259" key="3">
    <source>
        <dbReference type="Pfam" id="PF15902"/>
    </source>
</evidence>
<organism evidence="4 5">
    <name type="scientific">Flammeovirga agarivorans</name>
    <dbReference type="NCBI Taxonomy" id="2726742"/>
    <lineage>
        <taxon>Bacteria</taxon>
        <taxon>Pseudomonadati</taxon>
        <taxon>Bacteroidota</taxon>
        <taxon>Cytophagia</taxon>
        <taxon>Cytophagales</taxon>
        <taxon>Flammeovirgaceae</taxon>
        <taxon>Flammeovirga</taxon>
    </lineage>
</organism>
<reference evidence="4 5" key="1">
    <citation type="submission" date="2020-04" db="EMBL/GenBank/DDBJ databases">
        <title>Flammeovirga sp. SR4, a novel species isolated from seawater.</title>
        <authorList>
            <person name="Wang X."/>
        </authorList>
    </citation>
    <scope>NUCLEOTIDE SEQUENCE [LARGE SCALE GENOMIC DNA]</scope>
    <source>
        <strain evidence="4 5">SR4</strain>
    </source>
</reference>
<keyword evidence="2" id="KW-0812">Transmembrane</keyword>
<feature type="domain" description="Sortilin N-terminal" evidence="3">
    <location>
        <begin position="252"/>
        <end position="361"/>
    </location>
</feature>
<dbReference type="InterPro" id="IPR031778">
    <property type="entry name" value="Sortilin_N"/>
</dbReference>
<gene>
    <name evidence="4" type="ORF">HGP29_15100</name>
</gene>
<dbReference type="InterPro" id="IPR052025">
    <property type="entry name" value="Xyloglucanase_GH74"/>
</dbReference>
<evidence type="ECO:0000313" key="4">
    <source>
        <dbReference type="EMBL" id="NLR92544.1"/>
    </source>
</evidence>
<dbReference type="SUPFAM" id="SSF110296">
    <property type="entry name" value="Oligoxyloglucan reducing end-specific cellobiohydrolase"/>
    <property type="match status" value="2"/>
</dbReference>
<evidence type="ECO:0000256" key="2">
    <source>
        <dbReference type="SAM" id="Phobius"/>
    </source>
</evidence>
<protein>
    <submittedName>
        <fullName evidence="4">T9SS type A sorting domain-containing protein</fullName>
    </submittedName>
</protein>
<dbReference type="PANTHER" id="PTHR43739:SF5">
    <property type="entry name" value="EXO-ALPHA-SIALIDASE"/>
    <property type="match status" value="1"/>
</dbReference>
<accession>A0A7X8SLQ5</accession>
<evidence type="ECO:0000256" key="1">
    <source>
        <dbReference type="ARBA" id="ARBA00022737"/>
    </source>
</evidence>
<dbReference type="NCBIfam" id="TIGR04183">
    <property type="entry name" value="Por_Secre_tail"/>
    <property type="match status" value="1"/>
</dbReference>
<dbReference type="GO" id="GO:0010411">
    <property type="term" value="P:xyloglucan metabolic process"/>
    <property type="evidence" value="ECO:0007669"/>
    <property type="project" value="TreeGrafter"/>
</dbReference>
<keyword evidence="2" id="KW-0472">Membrane</keyword>
<dbReference type="InterPro" id="IPR026444">
    <property type="entry name" value="Secre_tail"/>
</dbReference>
<dbReference type="Gene3D" id="2.130.10.10">
    <property type="entry name" value="YVTN repeat-like/Quinoprotein amine dehydrogenase"/>
    <property type="match status" value="4"/>
</dbReference>